<dbReference type="AlphaFoldDB" id="A0AAE0NP01"/>
<evidence type="ECO:0000313" key="2">
    <source>
        <dbReference type="EMBL" id="KAK3385047.1"/>
    </source>
</evidence>
<feature type="transmembrane region" description="Helical" evidence="1">
    <location>
        <begin position="43"/>
        <end position="64"/>
    </location>
</feature>
<keyword evidence="1" id="KW-0812">Transmembrane</keyword>
<keyword evidence="1" id="KW-0472">Membrane</keyword>
<keyword evidence="3" id="KW-1185">Reference proteome</keyword>
<protein>
    <submittedName>
        <fullName evidence="2">Uncharacterized protein</fullName>
    </submittedName>
</protein>
<feature type="transmembrane region" description="Helical" evidence="1">
    <location>
        <begin position="21"/>
        <end position="37"/>
    </location>
</feature>
<proteinExistence type="predicted"/>
<comment type="caution">
    <text evidence="2">The sequence shown here is derived from an EMBL/GenBank/DDBJ whole genome shotgun (WGS) entry which is preliminary data.</text>
</comment>
<dbReference type="EMBL" id="JAULSW010000004">
    <property type="protein sequence ID" value="KAK3385047.1"/>
    <property type="molecule type" value="Genomic_DNA"/>
</dbReference>
<name>A0AAE0NP01_9PEZI</name>
<dbReference type="Proteomes" id="UP001285441">
    <property type="component" value="Unassembled WGS sequence"/>
</dbReference>
<keyword evidence="1" id="KW-1133">Transmembrane helix</keyword>
<sequence>MHSSHSEVQCDGSAATPKDPISTYCSFFLLSFLPILYKGDRGSISITSCSHMLIVFLSYVSSLVTRKAGALNKGLQISSWKFGVLHLKVFGGGLNMGGSLVYC</sequence>
<evidence type="ECO:0000313" key="3">
    <source>
        <dbReference type="Proteomes" id="UP001285441"/>
    </source>
</evidence>
<evidence type="ECO:0000256" key="1">
    <source>
        <dbReference type="SAM" id="Phobius"/>
    </source>
</evidence>
<organism evidence="2 3">
    <name type="scientific">Podospora didyma</name>
    <dbReference type="NCBI Taxonomy" id="330526"/>
    <lineage>
        <taxon>Eukaryota</taxon>
        <taxon>Fungi</taxon>
        <taxon>Dikarya</taxon>
        <taxon>Ascomycota</taxon>
        <taxon>Pezizomycotina</taxon>
        <taxon>Sordariomycetes</taxon>
        <taxon>Sordariomycetidae</taxon>
        <taxon>Sordariales</taxon>
        <taxon>Podosporaceae</taxon>
        <taxon>Podospora</taxon>
    </lineage>
</organism>
<accession>A0AAE0NP01</accession>
<reference evidence="2" key="1">
    <citation type="journal article" date="2023" name="Mol. Phylogenet. Evol.">
        <title>Genome-scale phylogeny and comparative genomics of the fungal order Sordariales.</title>
        <authorList>
            <person name="Hensen N."/>
            <person name="Bonometti L."/>
            <person name="Westerberg I."/>
            <person name="Brannstrom I.O."/>
            <person name="Guillou S."/>
            <person name="Cros-Aarteil S."/>
            <person name="Calhoun S."/>
            <person name="Haridas S."/>
            <person name="Kuo A."/>
            <person name="Mondo S."/>
            <person name="Pangilinan J."/>
            <person name="Riley R."/>
            <person name="LaButti K."/>
            <person name="Andreopoulos B."/>
            <person name="Lipzen A."/>
            <person name="Chen C."/>
            <person name="Yan M."/>
            <person name="Daum C."/>
            <person name="Ng V."/>
            <person name="Clum A."/>
            <person name="Steindorff A."/>
            <person name="Ohm R.A."/>
            <person name="Martin F."/>
            <person name="Silar P."/>
            <person name="Natvig D.O."/>
            <person name="Lalanne C."/>
            <person name="Gautier V."/>
            <person name="Ament-Velasquez S.L."/>
            <person name="Kruys A."/>
            <person name="Hutchinson M.I."/>
            <person name="Powell A.J."/>
            <person name="Barry K."/>
            <person name="Miller A.N."/>
            <person name="Grigoriev I.V."/>
            <person name="Debuchy R."/>
            <person name="Gladieux P."/>
            <person name="Hiltunen Thoren M."/>
            <person name="Johannesson H."/>
        </authorList>
    </citation>
    <scope>NUCLEOTIDE SEQUENCE</scope>
    <source>
        <strain evidence="2">CBS 232.78</strain>
    </source>
</reference>
<reference evidence="2" key="2">
    <citation type="submission" date="2023-06" db="EMBL/GenBank/DDBJ databases">
        <authorList>
            <consortium name="Lawrence Berkeley National Laboratory"/>
            <person name="Haridas S."/>
            <person name="Hensen N."/>
            <person name="Bonometti L."/>
            <person name="Westerberg I."/>
            <person name="Brannstrom I.O."/>
            <person name="Guillou S."/>
            <person name="Cros-Aarteil S."/>
            <person name="Calhoun S."/>
            <person name="Kuo A."/>
            <person name="Mondo S."/>
            <person name="Pangilinan J."/>
            <person name="Riley R."/>
            <person name="LaButti K."/>
            <person name="Andreopoulos B."/>
            <person name="Lipzen A."/>
            <person name="Chen C."/>
            <person name="Yanf M."/>
            <person name="Daum C."/>
            <person name="Ng V."/>
            <person name="Clum A."/>
            <person name="Steindorff A."/>
            <person name="Ohm R."/>
            <person name="Martin F."/>
            <person name="Silar P."/>
            <person name="Natvig D."/>
            <person name="Lalanne C."/>
            <person name="Gautier V."/>
            <person name="Ament-velasquez S.L."/>
            <person name="Kruys A."/>
            <person name="Hutchinson M.I."/>
            <person name="Powell A.J."/>
            <person name="Barry K."/>
            <person name="Miller A.N."/>
            <person name="Grigoriev I.V."/>
            <person name="Debuchy R."/>
            <person name="Gladieux P."/>
            <person name="Thoren M.H."/>
            <person name="Johannesson H."/>
        </authorList>
    </citation>
    <scope>NUCLEOTIDE SEQUENCE</scope>
    <source>
        <strain evidence="2">CBS 232.78</strain>
    </source>
</reference>
<gene>
    <name evidence="2" type="ORF">B0H63DRAFT_472237</name>
</gene>